<dbReference type="Proteomes" id="UP000607559">
    <property type="component" value="Unassembled WGS sequence"/>
</dbReference>
<feature type="chain" id="PRO_5035191283" description="Erythromycin esterase family protein" evidence="1">
    <location>
        <begin position="19"/>
        <end position="446"/>
    </location>
</feature>
<reference evidence="2" key="1">
    <citation type="journal article" date="2014" name="Int. J. Syst. Evol. Microbiol.">
        <title>Complete genome sequence of Corynebacterium casei LMG S-19264T (=DSM 44701T), isolated from a smear-ripened cheese.</title>
        <authorList>
            <consortium name="US DOE Joint Genome Institute (JGI-PGF)"/>
            <person name="Walter F."/>
            <person name="Albersmeier A."/>
            <person name="Kalinowski J."/>
            <person name="Ruckert C."/>
        </authorList>
    </citation>
    <scope>NUCLEOTIDE SEQUENCE</scope>
    <source>
        <strain evidence="2">CGMCC 1.15448</strain>
    </source>
</reference>
<gene>
    <name evidence="2" type="ORF">GCM10011511_03380</name>
</gene>
<dbReference type="EMBL" id="BMJC01000001">
    <property type="protein sequence ID" value="GGA83589.1"/>
    <property type="molecule type" value="Genomic_DNA"/>
</dbReference>
<evidence type="ECO:0000313" key="2">
    <source>
        <dbReference type="EMBL" id="GGA83589.1"/>
    </source>
</evidence>
<evidence type="ECO:0000313" key="3">
    <source>
        <dbReference type="Proteomes" id="UP000607559"/>
    </source>
</evidence>
<protein>
    <recommendedName>
        <fullName evidence="4">Erythromycin esterase family protein</fullName>
    </recommendedName>
</protein>
<dbReference type="AlphaFoldDB" id="A0A8J2U7E8"/>
<organism evidence="2 3">
    <name type="scientific">Puia dinghuensis</name>
    <dbReference type="NCBI Taxonomy" id="1792502"/>
    <lineage>
        <taxon>Bacteria</taxon>
        <taxon>Pseudomonadati</taxon>
        <taxon>Bacteroidota</taxon>
        <taxon>Chitinophagia</taxon>
        <taxon>Chitinophagales</taxon>
        <taxon>Chitinophagaceae</taxon>
        <taxon>Puia</taxon>
    </lineage>
</organism>
<feature type="signal peptide" evidence="1">
    <location>
        <begin position="1"/>
        <end position="18"/>
    </location>
</feature>
<reference evidence="2" key="2">
    <citation type="submission" date="2020-09" db="EMBL/GenBank/DDBJ databases">
        <authorList>
            <person name="Sun Q."/>
            <person name="Zhou Y."/>
        </authorList>
    </citation>
    <scope>NUCLEOTIDE SEQUENCE</scope>
    <source>
        <strain evidence="2">CGMCC 1.15448</strain>
    </source>
</reference>
<evidence type="ECO:0000256" key="1">
    <source>
        <dbReference type="SAM" id="SignalP"/>
    </source>
</evidence>
<sequence>MLLMVGLALAVSVLRVHAQEETSAPVLQLQDYCKRDIPTGYSPRLGVLTLTPKGNIHYLFPLYHGLKDEEKFRKLYSDKGYYDEMSQYFAFAGDYRTALQYLVKGYDSIDDGTRRKIYRTADNLTGIEHADARLYIHLAAKNRRVVMINEAFAKPLHRAFTLSLLEDLYRMGFRYLALEMLNNFANQRLSSVGMHSGYYVCEPVAGELMRKAIELGYTLVSYEDTAASVHSANQRDSVQAANLNEILKKDSTAKILVHASFAHISKKKDPDGHVPMALAFWRLSGIEPLTIDQTDMTEESNFGYGRVIYQAYTTKFKISGPSIALLNNAPVNVTDKDLYDLCVIHPPTQYLDGRPTWLNLNGTRQPTYIKSPSSAVFLVQAYYQQEIENNDNTPWQLVPADQTYTPGGRDGMGRVRYLLYLRKGKYKIFFRDINYHILSTLPIEVN</sequence>
<evidence type="ECO:0008006" key="4">
    <source>
        <dbReference type="Google" id="ProtNLM"/>
    </source>
</evidence>
<name>A0A8J2U7E8_9BACT</name>
<proteinExistence type="predicted"/>
<comment type="caution">
    <text evidence="2">The sequence shown here is derived from an EMBL/GenBank/DDBJ whole genome shotgun (WGS) entry which is preliminary data.</text>
</comment>
<keyword evidence="3" id="KW-1185">Reference proteome</keyword>
<keyword evidence="1" id="KW-0732">Signal</keyword>
<accession>A0A8J2U7E8</accession>